<evidence type="ECO:0000313" key="2">
    <source>
        <dbReference type="Proteomes" id="UP000078492"/>
    </source>
</evidence>
<evidence type="ECO:0000313" key="1">
    <source>
        <dbReference type="EMBL" id="KYN08873.1"/>
    </source>
</evidence>
<name>A0A195D7N3_9HYME</name>
<reference evidence="1 2" key="1">
    <citation type="submission" date="2015-09" db="EMBL/GenBank/DDBJ databases">
        <title>Trachymyrmex cornetzi WGS genome.</title>
        <authorList>
            <person name="Nygaard S."/>
            <person name="Hu H."/>
            <person name="Boomsma J."/>
            <person name="Zhang G."/>
        </authorList>
    </citation>
    <scope>NUCLEOTIDE SEQUENCE [LARGE SCALE GENOMIC DNA]</scope>
    <source>
        <strain evidence="1">Tcor2-1</strain>
        <tissue evidence="1">Whole body</tissue>
    </source>
</reference>
<protein>
    <submittedName>
        <fullName evidence="1">Uncharacterized protein</fullName>
    </submittedName>
</protein>
<sequence>MIAVYGAVALTTDSPACLFIPLLNFKDGSDTPLVLQCANHILILPTNFMRQSAHVTVLKIKIMSAHHSHSTRYNNTLPAVIWWWTTFVNLQSPKSIFAPLCLMWDHSCKQFWQRLQPIVQVNDHDHLLILAKTFGIYTVRYTMRSDLRVEYMISFGYYHVHNVQNMEFLDTNLLAEARHLETLPERSHTTRETREFLPEDNYAARCAQSNAVLQYLLRTSSIFFCFINKPWLQEEISFVIRSFFSITYNISNEWCPAKFIHAFIIIFSDNSFDVV</sequence>
<dbReference type="AlphaFoldDB" id="A0A195D7N3"/>
<proteinExistence type="predicted"/>
<accession>A0A195D7N3</accession>
<gene>
    <name evidence="1" type="ORF">ALC57_18839</name>
</gene>
<organism evidence="1 2">
    <name type="scientific">Trachymyrmex cornetzi</name>
    <dbReference type="NCBI Taxonomy" id="471704"/>
    <lineage>
        <taxon>Eukaryota</taxon>
        <taxon>Metazoa</taxon>
        <taxon>Ecdysozoa</taxon>
        <taxon>Arthropoda</taxon>
        <taxon>Hexapoda</taxon>
        <taxon>Insecta</taxon>
        <taxon>Pterygota</taxon>
        <taxon>Neoptera</taxon>
        <taxon>Endopterygota</taxon>
        <taxon>Hymenoptera</taxon>
        <taxon>Apocrita</taxon>
        <taxon>Aculeata</taxon>
        <taxon>Formicoidea</taxon>
        <taxon>Formicidae</taxon>
        <taxon>Myrmicinae</taxon>
        <taxon>Trachymyrmex</taxon>
    </lineage>
</organism>
<dbReference type="Proteomes" id="UP000078492">
    <property type="component" value="Unassembled WGS sequence"/>
</dbReference>
<keyword evidence="2" id="KW-1185">Reference proteome</keyword>
<dbReference type="EMBL" id="KQ981153">
    <property type="protein sequence ID" value="KYN08873.1"/>
    <property type="molecule type" value="Genomic_DNA"/>
</dbReference>